<sequence length="87" mass="9863">MSVDVFRQFKTRLHLSTRFSKAGLVVQSVDCALSHRTIVCGLIILKKAMQQSGELWFKVQLVHKTLSSGYPASETFVAWTSLYCLRL</sequence>
<protein>
    <submittedName>
        <fullName evidence="1">Uncharacterized protein</fullName>
    </submittedName>
</protein>
<proteinExistence type="predicted"/>
<evidence type="ECO:0000313" key="2">
    <source>
        <dbReference type="Proteomes" id="UP000886998"/>
    </source>
</evidence>
<keyword evidence="2" id="KW-1185">Reference proteome</keyword>
<accession>A0A8X6JMU2</accession>
<gene>
    <name evidence="1" type="ORF">TNIN_415121</name>
</gene>
<reference evidence="1" key="1">
    <citation type="submission" date="2020-08" db="EMBL/GenBank/DDBJ databases">
        <title>Multicomponent nature underlies the extraordinary mechanical properties of spider dragline silk.</title>
        <authorList>
            <person name="Kono N."/>
            <person name="Nakamura H."/>
            <person name="Mori M."/>
            <person name="Yoshida Y."/>
            <person name="Ohtoshi R."/>
            <person name="Malay A.D."/>
            <person name="Moran D.A.P."/>
            <person name="Tomita M."/>
            <person name="Numata K."/>
            <person name="Arakawa K."/>
        </authorList>
    </citation>
    <scope>NUCLEOTIDE SEQUENCE</scope>
</reference>
<name>A0A8X6JMU2_9ARAC</name>
<dbReference type="Proteomes" id="UP000886998">
    <property type="component" value="Unassembled WGS sequence"/>
</dbReference>
<dbReference type="EMBL" id="BMAV01025841">
    <property type="protein sequence ID" value="GFS45130.1"/>
    <property type="molecule type" value="Genomic_DNA"/>
</dbReference>
<evidence type="ECO:0000313" key="1">
    <source>
        <dbReference type="EMBL" id="GFS45130.1"/>
    </source>
</evidence>
<organism evidence="1 2">
    <name type="scientific">Trichonephila inaurata madagascariensis</name>
    <dbReference type="NCBI Taxonomy" id="2747483"/>
    <lineage>
        <taxon>Eukaryota</taxon>
        <taxon>Metazoa</taxon>
        <taxon>Ecdysozoa</taxon>
        <taxon>Arthropoda</taxon>
        <taxon>Chelicerata</taxon>
        <taxon>Arachnida</taxon>
        <taxon>Araneae</taxon>
        <taxon>Araneomorphae</taxon>
        <taxon>Entelegynae</taxon>
        <taxon>Araneoidea</taxon>
        <taxon>Nephilidae</taxon>
        <taxon>Trichonephila</taxon>
        <taxon>Trichonephila inaurata</taxon>
    </lineage>
</organism>
<comment type="caution">
    <text evidence="1">The sequence shown here is derived from an EMBL/GenBank/DDBJ whole genome shotgun (WGS) entry which is preliminary data.</text>
</comment>
<dbReference type="AlphaFoldDB" id="A0A8X6JMU2"/>